<evidence type="ECO:0000256" key="3">
    <source>
        <dbReference type="ARBA" id="ARBA00023034"/>
    </source>
</evidence>
<protein>
    <recommendedName>
        <fullName evidence="2">Conserved oligomeric Golgi complex subunit 5</fullName>
    </recommendedName>
</protein>
<comment type="caution">
    <text evidence="7">The sequence shown here is derived from an EMBL/GenBank/DDBJ whole genome shotgun (WGS) entry which is preliminary data.</text>
</comment>
<sequence>MPTAKFTVSDTDKYIDYDTFLSKDFDANTYATSIVKKSELSSDAIDVGTELSKIAFSIDIVNKQIQEQVVSNYEKLLSQVVGIKDLETILNTIELNINGLNTSLQSLSHKIRDPYKQLSAYATQLENMQITCELLRKIHRFTLLKRRLELQLSTNEQDISTAALTVYELETIMATHELDGIDIVSCELSFVKVSHQHIEQEANTLLKEGIETQNQTKMATGLQVFYNMKKMCERVQDMTEAMLNDLTKEMKQVVDIQSLQKETGATRPSMNPKQLATSLWQRMESLMKSMSDQCIKVYRLEKVLEIKKDTLTHMSFLEEVSKASFDLVSYFWRALSANFEKELKEASKASTFLQNTFVSDYPKLLKLLNDFFARVAMHNGTGLTDYSQTPEYVIMLRSFGTFQSSFLAKSLQRMNDAVNSTFPTYGGLARTPPGRNNVINITRIMGHELETVAFEPQLAQLLAKNA</sequence>
<organism evidence="7 8">
    <name type="scientific">Rhizopus stolonifer</name>
    <name type="common">Rhizopus nigricans</name>
    <dbReference type="NCBI Taxonomy" id="4846"/>
    <lineage>
        <taxon>Eukaryota</taxon>
        <taxon>Fungi</taxon>
        <taxon>Fungi incertae sedis</taxon>
        <taxon>Mucoromycota</taxon>
        <taxon>Mucoromycotina</taxon>
        <taxon>Mucoromycetes</taxon>
        <taxon>Mucorales</taxon>
        <taxon>Mucorineae</taxon>
        <taxon>Rhizopodaceae</taxon>
        <taxon>Rhizopus</taxon>
    </lineage>
</organism>
<reference evidence="7 8" key="1">
    <citation type="journal article" date="2018" name="G3 (Bethesda)">
        <title>Phylogenetic and Phylogenomic Definition of Rhizopus Species.</title>
        <authorList>
            <person name="Gryganskyi A.P."/>
            <person name="Golan J."/>
            <person name="Dolatabadi S."/>
            <person name="Mondo S."/>
            <person name="Robb S."/>
            <person name="Idnurm A."/>
            <person name="Muszewska A."/>
            <person name="Steczkiewicz K."/>
            <person name="Masonjones S."/>
            <person name="Liao H.L."/>
            <person name="Gajdeczka M.T."/>
            <person name="Anike F."/>
            <person name="Vuek A."/>
            <person name="Anishchenko I.M."/>
            <person name="Voigt K."/>
            <person name="de Hoog G.S."/>
            <person name="Smith M.E."/>
            <person name="Heitman J."/>
            <person name="Vilgalys R."/>
            <person name="Stajich J.E."/>
        </authorList>
    </citation>
    <scope>NUCLEOTIDE SEQUENCE [LARGE SCALE GENOMIC DNA]</scope>
    <source>
        <strain evidence="7 8">LSU 92-RS-03</strain>
    </source>
</reference>
<feature type="non-terminal residue" evidence="7">
    <location>
        <position position="466"/>
    </location>
</feature>
<evidence type="ECO:0000259" key="6">
    <source>
        <dbReference type="Pfam" id="PF20649"/>
    </source>
</evidence>
<evidence type="ECO:0000256" key="1">
    <source>
        <dbReference type="ARBA" id="ARBA00004395"/>
    </source>
</evidence>
<evidence type="ECO:0000256" key="2">
    <source>
        <dbReference type="ARBA" id="ARBA00020974"/>
    </source>
</evidence>
<feature type="domain" description="Conserved oligomeric Golgi complex subunit 5 N-terminal" evidence="5">
    <location>
        <begin position="19"/>
        <end position="148"/>
    </location>
</feature>
<dbReference type="AlphaFoldDB" id="A0A367J3S1"/>
<evidence type="ECO:0000256" key="4">
    <source>
        <dbReference type="ARBA" id="ARBA00023136"/>
    </source>
</evidence>
<comment type="subcellular location">
    <subcellularLocation>
        <location evidence="1">Golgi apparatus membrane</location>
        <topology evidence="1">Peripheral membrane protein</topology>
    </subcellularLocation>
</comment>
<keyword evidence="3" id="KW-0333">Golgi apparatus</keyword>
<dbReference type="PANTHER" id="PTHR13228:SF3">
    <property type="entry name" value="CONSERVED OLIGOMERIC GOLGI COMPLEX SUBUNIT 5"/>
    <property type="match status" value="1"/>
</dbReference>
<gene>
    <name evidence="7" type="ORF">CU098_001481</name>
</gene>
<dbReference type="InterPro" id="IPR049176">
    <property type="entry name" value="COG5_N"/>
</dbReference>
<evidence type="ECO:0000313" key="7">
    <source>
        <dbReference type="EMBL" id="RCH84577.1"/>
    </source>
</evidence>
<proteinExistence type="predicted"/>
<dbReference type="OrthoDB" id="18786at2759"/>
<dbReference type="GO" id="GO:0000139">
    <property type="term" value="C:Golgi membrane"/>
    <property type="evidence" value="ECO:0007669"/>
    <property type="project" value="UniProtKB-SubCell"/>
</dbReference>
<dbReference type="PANTHER" id="PTHR13228">
    <property type="entry name" value="CONSERVED OLIGOMERIC GOLGI COMPLEX COMPONENT 5"/>
    <property type="match status" value="1"/>
</dbReference>
<evidence type="ECO:0000313" key="8">
    <source>
        <dbReference type="Proteomes" id="UP000253551"/>
    </source>
</evidence>
<dbReference type="EMBL" id="PJQM01004407">
    <property type="protein sequence ID" value="RCH84577.1"/>
    <property type="molecule type" value="Genomic_DNA"/>
</dbReference>
<dbReference type="STRING" id="4846.A0A367J3S1"/>
<name>A0A367J3S1_RHIST</name>
<feature type="domain" description="Conserved oligomeric Golgi complex subunit 5 helical" evidence="6">
    <location>
        <begin position="178"/>
        <end position="372"/>
    </location>
</feature>
<accession>A0A367J3S1</accession>
<keyword evidence="4" id="KW-0472">Membrane</keyword>
<dbReference type="Pfam" id="PF10392">
    <property type="entry name" value="COG5_N"/>
    <property type="match status" value="1"/>
</dbReference>
<dbReference type="InterPro" id="IPR019465">
    <property type="entry name" value="Cog5"/>
</dbReference>
<keyword evidence="8" id="KW-1185">Reference proteome</keyword>
<dbReference type="GO" id="GO:0017119">
    <property type="term" value="C:Golgi transport complex"/>
    <property type="evidence" value="ECO:0007669"/>
    <property type="project" value="InterPro"/>
</dbReference>
<evidence type="ECO:0000259" key="5">
    <source>
        <dbReference type="Pfam" id="PF10392"/>
    </source>
</evidence>
<dbReference type="Pfam" id="PF20649">
    <property type="entry name" value="COG5_C"/>
    <property type="match status" value="1"/>
</dbReference>
<dbReference type="Proteomes" id="UP000253551">
    <property type="component" value="Unassembled WGS sequence"/>
</dbReference>
<dbReference type="InterPro" id="IPR048485">
    <property type="entry name" value="COG5_helical"/>
</dbReference>
<dbReference type="GO" id="GO:0006891">
    <property type="term" value="P:intra-Golgi vesicle-mediated transport"/>
    <property type="evidence" value="ECO:0007669"/>
    <property type="project" value="InterPro"/>
</dbReference>